<dbReference type="AlphaFoldDB" id="A0A410JVN4"/>
<dbReference type="SUPFAM" id="SSF53448">
    <property type="entry name" value="Nucleotide-diphospho-sugar transferases"/>
    <property type="match status" value="1"/>
</dbReference>
<dbReference type="EMBL" id="CP035108">
    <property type="protein sequence ID" value="QAR32095.1"/>
    <property type="molecule type" value="Genomic_DNA"/>
</dbReference>
<feature type="domain" description="Glycosyltransferase 2-like" evidence="1">
    <location>
        <begin position="8"/>
        <end position="169"/>
    </location>
</feature>
<dbReference type="GO" id="GO:0016758">
    <property type="term" value="F:hexosyltransferase activity"/>
    <property type="evidence" value="ECO:0007669"/>
    <property type="project" value="UniProtKB-ARBA"/>
</dbReference>
<dbReference type="PANTHER" id="PTHR22916">
    <property type="entry name" value="GLYCOSYLTRANSFERASE"/>
    <property type="match status" value="1"/>
</dbReference>
<accession>A0A410JVN4</accession>
<gene>
    <name evidence="2" type="ORF">EP073_01355</name>
</gene>
<evidence type="ECO:0000313" key="3">
    <source>
        <dbReference type="Proteomes" id="UP000287502"/>
    </source>
</evidence>
<dbReference type="RefSeq" id="WP_128465382.1">
    <property type="nucleotide sequence ID" value="NZ_CP035108.1"/>
</dbReference>
<dbReference type="InterPro" id="IPR029044">
    <property type="entry name" value="Nucleotide-diphossugar_trans"/>
</dbReference>
<sequence>MTDSPFISVLINNYNYGRFITQCVESVLNQTYGNFELIIVDDGSKDDSVSVIDSFSDPRIIKIFKKNGGQASAFNAGFEASRGDIIAFLDSDDWWMPHKLETIVKWDRLLDGNYAFLQHMVDVWEDGKVSPLYPTLYSGNILNHYIEKREPVHFVGTSGLCFRREILNKVMPVPPQFRISADGFLTRASIFFGNVVSIPESLGYYRKHSNAVFGNTDHNRNNFRENILFPLLNEFYKKECIDYRFGEQMLPKNTEAVFYPAFLRLMLKLRLDKITETYPRIAIFGAGRHTEWLSEFIPDYKKEHIAAVLDDYPDETKIFWGLTPVKASEWNAAQADAIILSSDCKQDFFAKRCKELYGDSLPLLDLYDGLSQGPYPK</sequence>
<dbReference type="KEGG" id="gtl:EP073_01355"/>
<evidence type="ECO:0000313" key="2">
    <source>
        <dbReference type="EMBL" id="QAR32095.1"/>
    </source>
</evidence>
<dbReference type="PANTHER" id="PTHR22916:SF3">
    <property type="entry name" value="UDP-GLCNAC:BETAGAL BETA-1,3-N-ACETYLGLUCOSAMINYLTRANSFERASE-LIKE PROTEIN 1"/>
    <property type="match status" value="1"/>
</dbReference>
<keyword evidence="2" id="KW-0808">Transferase</keyword>
<proteinExistence type="predicted"/>
<dbReference type="OrthoDB" id="3189257at2"/>
<dbReference type="Gene3D" id="3.90.550.10">
    <property type="entry name" value="Spore Coat Polysaccharide Biosynthesis Protein SpsA, Chain A"/>
    <property type="match status" value="1"/>
</dbReference>
<dbReference type="InterPro" id="IPR001173">
    <property type="entry name" value="Glyco_trans_2-like"/>
</dbReference>
<organism evidence="2 3">
    <name type="scientific">Geovibrio thiophilus</name>
    <dbReference type="NCBI Taxonomy" id="139438"/>
    <lineage>
        <taxon>Bacteria</taxon>
        <taxon>Pseudomonadati</taxon>
        <taxon>Deferribacterota</taxon>
        <taxon>Deferribacteres</taxon>
        <taxon>Deferribacterales</taxon>
        <taxon>Geovibrionaceae</taxon>
        <taxon>Geovibrio</taxon>
    </lineage>
</organism>
<dbReference type="Pfam" id="PF00535">
    <property type="entry name" value="Glycos_transf_2"/>
    <property type="match status" value="1"/>
</dbReference>
<protein>
    <submittedName>
        <fullName evidence="2">Glycosyltransferase</fullName>
    </submittedName>
</protein>
<dbReference type="Proteomes" id="UP000287502">
    <property type="component" value="Chromosome"/>
</dbReference>
<evidence type="ECO:0000259" key="1">
    <source>
        <dbReference type="Pfam" id="PF00535"/>
    </source>
</evidence>
<keyword evidence="3" id="KW-1185">Reference proteome</keyword>
<name>A0A410JVN4_9BACT</name>
<reference evidence="2 3" key="1">
    <citation type="submission" date="2019-01" db="EMBL/GenBank/DDBJ databases">
        <title>Geovibrio thiophilus DSM 11263, complete genome.</title>
        <authorList>
            <person name="Spring S."/>
            <person name="Bunk B."/>
            <person name="Sproer C."/>
        </authorList>
    </citation>
    <scope>NUCLEOTIDE SEQUENCE [LARGE SCALE GENOMIC DNA]</scope>
    <source>
        <strain evidence="2 3">DSM 11263</strain>
    </source>
</reference>